<proteinExistence type="predicted"/>
<name>A0A9D4J6R0_DREPO</name>
<evidence type="ECO:0000313" key="3">
    <source>
        <dbReference type="Proteomes" id="UP000828390"/>
    </source>
</evidence>
<dbReference type="Proteomes" id="UP000828390">
    <property type="component" value="Unassembled WGS sequence"/>
</dbReference>
<reference evidence="2" key="2">
    <citation type="submission" date="2020-11" db="EMBL/GenBank/DDBJ databases">
        <authorList>
            <person name="McCartney M.A."/>
            <person name="Auch B."/>
            <person name="Kono T."/>
            <person name="Mallez S."/>
            <person name="Becker A."/>
            <person name="Gohl D.M."/>
            <person name="Silverstein K.A.T."/>
            <person name="Koren S."/>
            <person name="Bechman K.B."/>
            <person name="Herman A."/>
            <person name="Abrahante J.E."/>
            <person name="Garbe J."/>
        </authorList>
    </citation>
    <scope>NUCLEOTIDE SEQUENCE</scope>
    <source>
        <strain evidence="2">Duluth1</strain>
        <tissue evidence="2">Whole animal</tissue>
    </source>
</reference>
<dbReference type="InterPro" id="IPR012444">
    <property type="entry name" value="DUF1647"/>
</dbReference>
<accession>A0A9D4J6R0</accession>
<dbReference type="AlphaFoldDB" id="A0A9D4J6R0"/>
<evidence type="ECO:0000256" key="1">
    <source>
        <dbReference type="SAM" id="MobiDB-lite"/>
    </source>
</evidence>
<gene>
    <name evidence="2" type="ORF">DPMN_151212</name>
</gene>
<comment type="caution">
    <text evidence="2">The sequence shown here is derived from an EMBL/GenBank/DDBJ whole genome shotgun (WGS) entry which is preliminary data.</text>
</comment>
<evidence type="ECO:0000313" key="2">
    <source>
        <dbReference type="EMBL" id="KAH3797628.1"/>
    </source>
</evidence>
<dbReference type="PANTHER" id="PTHR31389">
    <property type="entry name" value="LD39211P"/>
    <property type="match status" value="1"/>
</dbReference>
<organism evidence="2 3">
    <name type="scientific">Dreissena polymorpha</name>
    <name type="common">Zebra mussel</name>
    <name type="synonym">Mytilus polymorpha</name>
    <dbReference type="NCBI Taxonomy" id="45954"/>
    <lineage>
        <taxon>Eukaryota</taxon>
        <taxon>Metazoa</taxon>
        <taxon>Spiralia</taxon>
        <taxon>Lophotrochozoa</taxon>
        <taxon>Mollusca</taxon>
        <taxon>Bivalvia</taxon>
        <taxon>Autobranchia</taxon>
        <taxon>Heteroconchia</taxon>
        <taxon>Euheterodonta</taxon>
        <taxon>Imparidentia</taxon>
        <taxon>Neoheterodontei</taxon>
        <taxon>Myida</taxon>
        <taxon>Dreissenoidea</taxon>
        <taxon>Dreissenidae</taxon>
        <taxon>Dreissena</taxon>
    </lineage>
</organism>
<dbReference type="EMBL" id="JAIWYP010000007">
    <property type="protein sequence ID" value="KAH3797628.1"/>
    <property type="molecule type" value="Genomic_DNA"/>
</dbReference>
<feature type="region of interest" description="Disordered" evidence="1">
    <location>
        <begin position="112"/>
        <end position="148"/>
    </location>
</feature>
<dbReference type="PANTHER" id="PTHR31389:SF4">
    <property type="entry name" value="LD39211P"/>
    <property type="match status" value="1"/>
</dbReference>
<sequence>MAEWSKRDLLQGSVVGAQLRKEIDIGAAEETAVSKQNHNNKETSWAEKQTIAEDKEEYIPKDTLDRRVKEEINKVFEDFKRKQEMEHKGLKADNVNNLNNVPVNNNKLTIVDEESDDAKPANKVDEEIFGDDRDDGKPASDGGKDVGDHFEEIVEGAFDRINIDEENNELKVEREIEERLADVIKDAANEAADEVDEETEQEKLKENPQRDLVEPVIAADILEKKEYKVAVDEMDRQLNPAEVQRINDNAAFDARRHDDDHEIPLFVTAVRQTQIKEVTQLVASIQHSLPGRKIYVYDLDLTTEQKKHMMSYCSVRMRLFMKKLFPTYVSNLDNLHWKPLIIQTALAEFGHIIWVNPNFRLGTQELAPLLHDSHERGIMAIGQTASYTTYSATHPKMLEFIPADKKKLSFHPHLEIRALIIHNTPEVHERVMKMFTACALEENCLAPPGSKWQCKFDFTGRKPADCHRYDESALNILLKNWFNFDLSQFSRGNNYFRPYDINYKPKLKICRDANDIRDNEL</sequence>
<protein>
    <submittedName>
        <fullName evidence="2">Uncharacterized protein</fullName>
    </submittedName>
</protein>
<keyword evidence="3" id="KW-1185">Reference proteome</keyword>
<dbReference type="Pfam" id="PF07801">
    <property type="entry name" value="DUF1647"/>
    <property type="match status" value="1"/>
</dbReference>
<reference evidence="2" key="1">
    <citation type="journal article" date="2019" name="bioRxiv">
        <title>The Genome of the Zebra Mussel, Dreissena polymorpha: A Resource for Invasive Species Research.</title>
        <authorList>
            <person name="McCartney M.A."/>
            <person name="Auch B."/>
            <person name="Kono T."/>
            <person name="Mallez S."/>
            <person name="Zhang Y."/>
            <person name="Obille A."/>
            <person name="Becker A."/>
            <person name="Abrahante J.E."/>
            <person name="Garbe J."/>
            <person name="Badalamenti J.P."/>
            <person name="Herman A."/>
            <person name="Mangelson H."/>
            <person name="Liachko I."/>
            <person name="Sullivan S."/>
            <person name="Sone E.D."/>
            <person name="Koren S."/>
            <person name="Silverstein K.A.T."/>
            <person name="Beckman K.B."/>
            <person name="Gohl D.M."/>
        </authorList>
    </citation>
    <scope>NUCLEOTIDE SEQUENCE</scope>
    <source>
        <strain evidence="2">Duluth1</strain>
        <tissue evidence="2">Whole animal</tissue>
    </source>
</reference>
<feature type="compositionally biased region" description="Basic and acidic residues" evidence="1">
    <location>
        <begin position="117"/>
        <end position="148"/>
    </location>
</feature>